<evidence type="ECO:0000256" key="14">
    <source>
        <dbReference type="ARBA" id="ARBA00049744"/>
    </source>
</evidence>
<evidence type="ECO:0000256" key="12">
    <source>
        <dbReference type="ARBA" id="ARBA00049645"/>
    </source>
</evidence>
<evidence type="ECO:0000256" key="6">
    <source>
        <dbReference type="ARBA" id="ARBA00023002"/>
    </source>
</evidence>
<evidence type="ECO:0000313" key="20">
    <source>
        <dbReference type="EMBL" id="MFC4363293.1"/>
    </source>
</evidence>
<evidence type="ECO:0000256" key="7">
    <source>
        <dbReference type="ARBA" id="ARBA00023098"/>
    </source>
</evidence>
<feature type="domain" description="PhoD-like phosphatase metallophosphatase" evidence="19">
    <location>
        <begin position="1493"/>
        <end position="1777"/>
    </location>
</feature>
<feature type="domain" description="AB hydrolase-1" evidence="16">
    <location>
        <begin position="962"/>
        <end position="1274"/>
    </location>
</feature>
<dbReference type="InterPro" id="IPR000073">
    <property type="entry name" value="AB_hydrolase_1"/>
</dbReference>
<dbReference type="Proteomes" id="UP001595840">
    <property type="component" value="Unassembled WGS sequence"/>
</dbReference>
<comment type="pathway">
    <text evidence="12">Steroid metabolism; cholesterol degradation.</text>
</comment>
<dbReference type="Gene3D" id="3.60.21.70">
    <property type="entry name" value="PhoD-like phosphatase"/>
    <property type="match status" value="1"/>
</dbReference>
<evidence type="ECO:0000313" key="21">
    <source>
        <dbReference type="Proteomes" id="UP001595840"/>
    </source>
</evidence>
<dbReference type="RefSeq" id="WP_290261008.1">
    <property type="nucleotide sequence ID" value="NZ_JAUFQG010000004.1"/>
</dbReference>
<evidence type="ECO:0000256" key="3">
    <source>
        <dbReference type="ARBA" id="ARBA00022548"/>
    </source>
</evidence>
<accession>A0ABV8V6F2</accession>
<comment type="similarity">
    <text evidence="2">Belongs to the GMC oxidoreductase family.</text>
</comment>
<organism evidence="20 21">
    <name type="scientific">Simiduia curdlanivorans</name>
    <dbReference type="NCBI Taxonomy" id="1492769"/>
    <lineage>
        <taxon>Bacteria</taxon>
        <taxon>Pseudomonadati</taxon>
        <taxon>Pseudomonadota</taxon>
        <taxon>Gammaproteobacteria</taxon>
        <taxon>Cellvibrionales</taxon>
        <taxon>Cellvibrionaceae</taxon>
        <taxon>Simiduia</taxon>
    </lineage>
</organism>
<evidence type="ECO:0000256" key="8">
    <source>
        <dbReference type="ARBA" id="ARBA00023166"/>
    </source>
</evidence>
<keyword evidence="6" id="KW-0560">Oxidoreductase</keyword>
<dbReference type="InterPro" id="IPR029052">
    <property type="entry name" value="Metallo-depent_PP-like"/>
</dbReference>
<evidence type="ECO:0000256" key="9">
    <source>
        <dbReference type="ARBA" id="ARBA00023221"/>
    </source>
</evidence>
<evidence type="ECO:0000259" key="19">
    <source>
        <dbReference type="Pfam" id="PF09423"/>
    </source>
</evidence>
<dbReference type="InterPro" id="IPR018946">
    <property type="entry name" value="PhoD-like_MPP"/>
</dbReference>
<dbReference type="InterPro" id="IPR029058">
    <property type="entry name" value="AB_hydrolase_fold"/>
</dbReference>
<dbReference type="SUPFAM" id="SSF56300">
    <property type="entry name" value="Metallo-dependent phosphatases"/>
    <property type="match status" value="1"/>
</dbReference>
<evidence type="ECO:0000256" key="1">
    <source>
        <dbReference type="ARBA" id="ARBA00001974"/>
    </source>
</evidence>
<evidence type="ECO:0000256" key="11">
    <source>
        <dbReference type="ARBA" id="ARBA00038856"/>
    </source>
</evidence>
<dbReference type="Pfam" id="PF00732">
    <property type="entry name" value="GMC_oxred_N"/>
    <property type="match status" value="1"/>
</dbReference>
<reference evidence="21" key="1">
    <citation type="journal article" date="2019" name="Int. J. Syst. Evol. Microbiol.">
        <title>The Global Catalogue of Microorganisms (GCM) 10K type strain sequencing project: providing services to taxonomists for standard genome sequencing and annotation.</title>
        <authorList>
            <consortium name="The Broad Institute Genomics Platform"/>
            <consortium name="The Broad Institute Genome Sequencing Center for Infectious Disease"/>
            <person name="Wu L."/>
            <person name="Ma J."/>
        </authorList>
    </citation>
    <scope>NUCLEOTIDE SEQUENCE [LARGE SCALE GENOMIC DNA]</scope>
    <source>
        <strain evidence="21">CECT 8570</strain>
    </source>
</reference>
<feature type="domain" description="Glucose-methanol-choline oxidoreductase C-terminal" evidence="18">
    <location>
        <begin position="516"/>
        <end position="577"/>
    </location>
</feature>
<keyword evidence="7" id="KW-0443">Lipid metabolism</keyword>
<keyword evidence="10" id="KW-0413">Isomerase</keyword>
<dbReference type="EC" id="1.1.3.6" evidence="13"/>
<evidence type="ECO:0000256" key="15">
    <source>
        <dbReference type="ARBA" id="ARBA00049778"/>
    </source>
</evidence>
<keyword evidence="20" id="KW-0378">Hydrolase</keyword>
<feature type="domain" description="Glucose-methanol-choline oxidoreductase N-terminal" evidence="17">
    <location>
        <begin position="90"/>
        <end position="311"/>
    </location>
</feature>
<evidence type="ECO:0000256" key="13">
    <source>
        <dbReference type="ARBA" id="ARBA00049723"/>
    </source>
</evidence>
<sequence>MPRVSQWISERFENFIEQAQGREQALNFDLLIVGSGYGGAIAAHTFAGRQHEGRPLRIGLLERGDEYLTGMFPKDFAELPGHVRGLAGASRFGQSHGLFDLRVNGDMNVLTGNGIGGGSLINAGIMAAPLPAVFDQRWPMALRDGAGLDFIRARALVGAASNDDSSIANSIGASGKVPNKYRSLEALSPENCTEAPVTTAMRDGPNQAGIEMSACNHCGDCVTGCNQGAKNSLDLNLLAQAKHKGVEIYAGVSVGKLEQDTQSEDGWLLHCHLTHDKLRQGQSGVIYLRAKQVILAAGSLGSTEILMRSATERLKFSEHLGQGFSGNGDAIAVGFKQNMLAQAIAWPESKPSDRQVGPTITGILDLRESAGVLIEEMAVPNALAQLFSELYTSSNGLNALTHWNNQDHTSGPVVDDPLSLNRHDLNHTSLYAIMGDDSADGQLELKSPKDRVFAEGELQVHWPSVKDKPLFSEQINRLKSLAEKSIKGSVLSNPAWSPLPAALSELYGAPKGPLLTVHPLGGCAMADTIDRGVVNHLGEVFNGDAVGGTHSGLVVLDGSIMPSALGINPALTISALALRASEHLCAQWGYVVDQIACLNLDPIATVRPRWRDTNVEAKQTPTKIEVNERLSGEISLATSTGQATFIAELTLKFKAKALTDFYTCAGNGSRQDRVSEVNGESDGDKPCSYLRLYQPTTWHQLTNSRANESAFEQAALLIAPISGQLEVMQRQPLSAKRRYWRGTVAWALNRGIRDILQSLRHSSATTSTLSLPEKAKNLLKLTGYAGEARLFLYELAVHKPATGWPTEFLAFDDNRDDYAIAGKKTITYNRRANPIRQLSDITLTQFPGLITRKKPAVLSFDNRNIARNNQPLISITQHQNLVQAFADLCSFYAYFARLMMTTHLLTFRLPDTPSTKQPQRFAGKIKGLPAPEMTELQVATLENGLPIYIRLTRYKNTTSNQPPLIMLHGYSASSTTWAHPAIPNCAASYFHKRNRDIWLVDLRTSCGFLSAMLPWHFEDVAFQDIPLAISHVLQTTGQSQCDIIAHCMGSAMLSMAILTSPQAGAAYFKERKQLPSAIRNLVLTQVGPKVSFSPMNMTRGYLLKNLRHLMGNLPFTFKPNDVPSTVESLFDRALQVLPYPEQEFSRENPTFSWKQIRWSATRRRIDALYGQAFALDNVSDRLLEHIDDIFGPLSMGTLSQTIHFALQEQITNFDGENVYAVPENFRSRWHCNTLSLHGAKSGLADVGTATLLEQAMTQAKGKYQNHIFPNYGHQDLLIGNGCKDVFEKIQQFFEENTATTVAPAKLDDLPKAQNSYPFSLPSLGPVLGPALNDHLPVMLGTHLSASRPDWVLFIEVDAAGKPLADFKQALNDKTLSQHFHLMATRAMRYQWLKLTLEGRASGQREGIWQSYFIHDHQSTTQALPLSAPHPNNLMDLLTEQHSPYQALTAQHLNNIFTDDGFQAAYHSALAQANTDRQCGQIHWRPSRDENFSFIVAACQFPATLTDQQPAFASYQRLAQRLTQAHPPQLMLLLGDQVYVDPTAGVLDAQSYHHRYIEPYQTWLAQPEVIQVLRQLPSYMMPDDHEIANDWDLSVGRQRNFVHAKPGRENYLRFQRHELFQPQRWHFQKSQQLTALPLWQTAEHGGIHFFCVDARTERSGRSALNAGAEIMSAEQYSALTDWLKSTPKAAAKVISTSSIFLPRRLRSTTGLGASALSDAWDGYSLQQRALLSFIAEQKISNLLFVSGDEHISCHAQIEIQHAEGTQLIHSIHSSGLYAPIPFVNTKPEEFAEDDQLTLTAGHTQMSVRINASFFPGDGFAELRFEQVDNQWQLHCDFNRSQGKIPLALSFTSPVPTRKRPEPAPN</sequence>
<name>A0ABV8V6F2_9GAMM</name>
<dbReference type="SUPFAM" id="SSF51905">
    <property type="entry name" value="FAD/NAD(P)-binding domain"/>
    <property type="match status" value="1"/>
</dbReference>
<dbReference type="InterPro" id="IPR038607">
    <property type="entry name" value="PhoD-like_sf"/>
</dbReference>
<keyword evidence="3" id="KW-0153">Cholesterol metabolism</keyword>
<evidence type="ECO:0000259" key="17">
    <source>
        <dbReference type="Pfam" id="PF00732"/>
    </source>
</evidence>
<dbReference type="Pfam" id="PF00561">
    <property type="entry name" value="Abhydrolase_1"/>
    <property type="match status" value="1"/>
</dbReference>
<evidence type="ECO:0000256" key="5">
    <source>
        <dbReference type="ARBA" id="ARBA00022827"/>
    </source>
</evidence>
<gene>
    <name evidence="20" type="ORF">ACFOX3_13340</name>
</gene>
<dbReference type="InterPro" id="IPR052542">
    <property type="entry name" value="Cholesterol_Oxidase"/>
</dbReference>
<dbReference type="InterPro" id="IPR000172">
    <property type="entry name" value="GMC_OxRdtase_N"/>
</dbReference>
<dbReference type="EC" id="5.3.3.1" evidence="11"/>
<dbReference type="InterPro" id="IPR036188">
    <property type="entry name" value="FAD/NAD-bd_sf"/>
</dbReference>
<dbReference type="EMBL" id="JBHSCX010000020">
    <property type="protein sequence ID" value="MFC4363293.1"/>
    <property type="molecule type" value="Genomic_DNA"/>
</dbReference>
<evidence type="ECO:0000259" key="18">
    <source>
        <dbReference type="Pfam" id="PF05199"/>
    </source>
</evidence>
<dbReference type="SUPFAM" id="SSF53474">
    <property type="entry name" value="alpha/beta-Hydrolases"/>
    <property type="match status" value="1"/>
</dbReference>
<evidence type="ECO:0000256" key="10">
    <source>
        <dbReference type="ARBA" id="ARBA00023235"/>
    </source>
</evidence>
<dbReference type="Gene3D" id="3.50.50.60">
    <property type="entry name" value="FAD/NAD(P)-binding domain"/>
    <property type="match status" value="3"/>
</dbReference>
<evidence type="ECO:0000256" key="4">
    <source>
        <dbReference type="ARBA" id="ARBA00022630"/>
    </source>
</evidence>
<evidence type="ECO:0000256" key="2">
    <source>
        <dbReference type="ARBA" id="ARBA00010790"/>
    </source>
</evidence>
<keyword evidence="5" id="KW-0274">FAD</keyword>
<dbReference type="Gene3D" id="3.40.50.1820">
    <property type="entry name" value="alpha/beta hydrolase"/>
    <property type="match status" value="1"/>
</dbReference>
<dbReference type="PANTHER" id="PTHR47470:SF1">
    <property type="entry name" value="FAD-DEPENDENT OXIDOREDUCTASE 2 FAD BINDING DOMAIN-CONTAINING PROTEIN"/>
    <property type="match status" value="1"/>
</dbReference>
<dbReference type="GO" id="GO:0016787">
    <property type="term" value="F:hydrolase activity"/>
    <property type="evidence" value="ECO:0007669"/>
    <property type="project" value="UniProtKB-KW"/>
</dbReference>
<keyword evidence="21" id="KW-1185">Reference proteome</keyword>
<dbReference type="Pfam" id="PF05199">
    <property type="entry name" value="GMC_oxred_C"/>
    <property type="match status" value="1"/>
</dbReference>
<keyword evidence="4" id="KW-0285">Flavoprotein</keyword>
<comment type="caution">
    <text evidence="20">The sequence shown here is derived from an EMBL/GenBank/DDBJ whole genome shotgun (WGS) entry which is preliminary data.</text>
</comment>
<dbReference type="InterPro" id="IPR007867">
    <property type="entry name" value="GMC_OxRtase_C"/>
</dbReference>
<keyword evidence="8" id="KW-1207">Sterol metabolism</keyword>
<dbReference type="Pfam" id="PF09423">
    <property type="entry name" value="PhoD"/>
    <property type="match status" value="1"/>
</dbReference>
<protein>
    <recommendedName>
        <fullName evidence="14">Cholesterol oxidase</fullName>
        <ecNumber evidence="13">1.1.3.6</ecNumber>
        <ecNumber evidence="11">5.3.3.1</ecNumber>
    </recommendedName>
    <alternativeName>
        <fullName evidence="15">Cholesterol isomerase</fullName>
    </alternativeName>
</protein>
<comment type="cofactor">
    <cofactor evidence="1">
        <name>FAD</name>
        <dbReference type="ChEBI" id="CHEBI:57692"/>
    </cofactor>
</comment>
<dbReference type="PANTHER" id="PTHR47470">
    <property type="entry name" value="CHOLESTEROL OXIDASE"/>
    <property type="match status" value="1"/>
</dbReference>
<proteinExistence type="inferred from homology"/>
<dbReference type="CDD" id="cd07389">
    <property type="entry name" value="MPP_PhoD"/>
    <property type="match status" value="1"/>
</dbReference>
<evidence type="ECO:0000259" key="16">
    <source>
        <dbReference type="Pfam" id="PF00561"/>
    </source>
</evidence>
<keyword evidence="9" id="KW-0753">Steroid metabolism</keyword>